<feature type="region of interest" description="Disordered" evidence="2">
    <location>
        <begin position="1"/>
        <end position="39"/>
    </location>
</feature>
<feature type="compositionally biased region" description="Polar residues" evidence="2">
    <location>
        <begin position="7"/>
        <end position="20"/>
    </location>
</feature>
<evidence type="ECO:0000313" key="4">
    <source>
        <dbReference type="Proteomes" id="UP001470230"/>
    </source>
</evidence>
<evidence type="ECO:0000256" key="1">
    <source>
        <dbReference type="SAM" id="Coils"/>
    </source>
</evidence>
<sequence>MMKYEKMNSNTSTSPSHTLKSASLRQSFPSSSSISPTSQRGNIFNYNGIITTPTSYTNKKFQLNSGNISNKKIKSDLFFSPMSTEQKEKEIEKIKLKTQEIDHEKTLLRIKTAKMRRTISDRNQSINKVFTAPSKDEQFLKTTSNTMMAKLKRNFDNLQDEKKILENELYACENSDNYWISNELLIEVRTLFEDQERLKDIVNEVRKAEQEIVNNERDAKIAISKSSINEIETEMVDINQSITELQKKCSSYDRGKSKARNATLLSNIQDKKMTIEDAIHQIQNEIRDLETQIKCNKLAMKNAEKSTDDAMEHLYIIYNDAILKIEEAIKKKKQSIEIDQNPQFQNTNMSAD</sequence>
<reference evidence="3 4" key="1">
    <citation type="submission" date="2024-04" db="EMBL/GenBank/DDBJ databases">
        <title>Tritrichomonas musculus Genome.</title>
        <authorList>
            <person name="Alves-Ferreira E."/>
            <person name="Grigg M."/>
            <person name="Lorenzi H."/>
            <person name="Galac M."/>
        </authorList>
    </citation>
    <scope>NUCLEOTIDE SEQUENCE [LARGE SCALE GENOMIC DNA]</scope>
    <source>
        <strain evidence="3 4">EAF2021</strain>
    </source>
</reference>
<protein>
    <submittedName>
        <fullName evidence="3">Uncharacterized protein</fullName>
    </submittedName>
</protein>
<feature type="coiled-coil region" evidence="1">
    <location>
        <begin position="148"/>
        <end position="306"/>
    </location>
</feature>
<dbReference type="EMBL" id="JAPFFF010000014">
    <property type="protein sequence ID" value="KAK8871088.1"/>
    <property type="molecule type" value="Genomic_DNA"/>
</dbReference>
<evidence type="ECO:0000256" key="2">
    <source>
        <dbReference type="SAM" id="MobiDB-lite"/>
    </source>
</evidence>
<proteinExistence type="predicted"/>
<accession>A0ABR2J0T4</accession>
<comment type="caution">
    <text evidence="3">The sequence shown here is derived from an EMBL/GenBank/DDBJ whole genome shotgun (WGS) entry which is preliminary data.</text>
</comment>
<evidence type="ECO:0000313" key="3">
    <source>
        <dbReference type="EMBL" id="KAK8871088.1"/>
    </source>
</evidence>
<dbReference type="Proteomes" id="UP001470230">
    <property type="component" value="Unassembled WGS sequence"/>
</dbReference>
<keyword evidence="4" id="KW-1185">Reference proteome</keyword>
<organism evidence="3 4">
    <name type="scientific">Tritrichomonas musculus</name>
    <dbReference type="NCBI Taxonomy" id="1915356"/>
    <lineage>
        <taxon>Eukaryota</taxon>
        <taxon>Metamonada</taxon>
        <taxon>Parabasalia</taxon>
        <taxon>Tritrichomonadida</taxon>
        <taxon>Tritrichomonadidae</taxon>
        <taxon>Tritrichomonas</taxon>
    </lineage>
</organism>
<feature type="compositionally biased region" description="Low complexity" evidence="2">
    <location>
        <begin position="21"/>
        <end position="38"/>
    </location>
</feature>
<name>A0ABR2J0T4_9EUKA</name>
<gene>
    <name evidence="3" type="ORF">M9Y10_009001</name>
</gene>
<keyword evidence="1" id="KW-0175">Coiled coil</keyword>